<organism evidence="4">
    <name type="scientific">Singulisphaera sp. Ch08</name>
    <dbReference type="NCBI Taxonomy" id="3120278"/>
    <lineage>
        <taxon>Bacteria</taxon>
        <taxon>Pseudomonadati</taxon>
        <taxon>Planctomycetota</taxon>
        <taxon>Planctomycetia</taxon>
        <taxon>Isosphaerales</taxon>
        <taxon>Isosphaeraceae</taxon>
        <taxon>Singulisphaera</taxon>
    </lineage>
</organism>
<reference evidence="4" key="1">
    <citation type="submission" date="2024-05" db="EMBL/GenBank/DDBJ databases">
        <title>Planctomycetes of the genus Singulisphaera possess chitinolytic capabilities.</title>
        <authorList>
            <person name="Ivanova A."/>
        </authorList>
    </citation>
    <scope>NUCLEOTIDE SEQUENCE</scope>
    <source>
        <strain evidence="4">Ch08T</strain>
    </source>
</reference>
<feature type="chain" id="PRO_5043997442" evidence="3">
    <location>
        <begin position="20"/>
        <end position="235"/>
    </location>
</feature>
<evidence type="ECO:0000313" key="4">
    <source>
        <dbReference type="EMBL" id="XBH05605.1"/>
    </source>
</evidence>
<evidence type="ECO:0000256" key="3">
    <source>
        <dbReference type="SAM" id="SignalP"/>
    </source>
</evidence>
<feature type="coiled-coil region" evidence="1">
    <location>
        <begin position="186"/>
        <end position="213"/>
    </location>
</feature>
<gene>
    <name evidence="4" type="ORF">V5E97_06175</name>
</gene>
<feature type="signal peptide" evidence="3">
    <location>
        <begin position="1"/>
        <end position="19"/>
    </location>
</feature>
<sequence length="235" mass="25553">MKHVATFALLVLLCTPAKAQFGGMGGGIGGGVAARPMTPAESVDLEILQMEQEADKAVLKEALLAQARLGMKPVPGGKAEKEQFAEETAMLRDFIAKKKDAMTTRAAEMTDKRTAGRRAPAAARASQTTEGDNKQDAVERYEKAKIEVQLLQAQVNLLQEPLGNAVTALATADIAASNDETQRDKADAARKTYDKIKEKVAELNKRLYQEQQVMLPMMQQMQQVQQMGMMGGGFR</sequence>
<proteinExistence type="predicted"/>
<dbReference type="RefSeq" id="WP_406698441.1">
    <property type="nucleotide sequence ID" value="NZ_CP155447.1"/>
</dbReference>
<dbReference type="AlphaFoldDB" id="A0AAU7CK29"/>
<keyword evidence="1" id="KW-0175">Coiled coil</keyword>
<feature type="region of interest" description="Disordered" evidence="2">
    <location>
        <begin position="107"/>
        <end position="135"/>
    </location>
</feature>
<dbReference type="EMBL" id="CP155447">
    <property type="protein sequence ID" value="XBH05605.1"/>
    <property type="molecule type" value="Genomic_DNA"/>
</dbReference>
<evidence type="ECO:0000256" key="2">
    <source>
        <dbReference type="SAM" id="MobiDB-lite"/>
    </source>
</evidence>
<protein>
    <submittedName>
        <fullName evidence="4">Uncharacterized protein</fullName>
    </submittedName>
</protein>
<accession>A0AAU7CK29</accession>
<evidence type="ECO:0000256" key="1">
    <source>
        <dbReference type="SAM" id="Coils"/>
    </source>
</evidence>
<keyword evidence="3" id="KW-0732">Signal</keyword>
<name>A0AAU7CK29_9BACT</name>